<dbReference type="GO" id="GO:0016491">
    <property type="term" value="F:oxidoreductase activity"/>
    <property type="evidence" value="ECO:0007669"/>
    <property type="project" value="UniProtKB-KW"/>
</dbReference>
<sequence length="252" mass="26862">MAPKAALVTGGAKRIGRAIVERLAAEGYRVAIHCNASVVDAEALAQAIGAAGGRATVVQADLSDADAVAGMIAAATTALGPLDLLVNNASEFEDDRIETLDLARYQRTLAVDLTAPLILARDLAAQLPEDTEGLVVNILDQRVWKETPYFFSYQIAKSALWTATRTMARALAPRIRVNAIGPGPTLTSPRQGDEDFAKQFAAVPLRRSSSPEEVCEALIYLTRARSVTGQMIALDGGQHLAWETPDVVGIRE</sequence>
<comment type="similarity">
    <text evidence="1 3">Belongs to the short-chain dehydrogenases/reductases (SDR) family.</text>
</comment>
<dbReference type="SUPFAM" id="SSF51735">
    <property type="entry name" value="NAD(P)-binding Rossmann-fold domains"/>
    <property type="match status" value="1"/>
</dbReference>
<dbReference type="AlphaFoldDB" id="A0A917Q576"/>
<keyword evidence="5" id="KW-1185">Reference proteome</keyword>
<dbReference type="PANTHER" id="PTHR43639">
    <property type="entry name" value="OXIDOREDUCTASE, SHORT-CHAIN DEHYDROGENASE/REDUCTASE FAMILY (AFU_ORTHOLOGUE AFUA_5G02870)"/>
    <property type="match status" value="1"/>
</dbReference>
<dbReference type="PRINTS" id="PR00080">
    <property type="entry name" value="SDRFAMILY"/>
</dbReference>
<dbReference type="NCBIfam" id="NF006597">
    <property type="entry name" value="PRK09134.1"/>
    <property type="match status" value="1"/>
</dbReference>
<evidence type="ECO:0000256" key="3">
    <source>
        <dbReference type="RuleBase" id="RU000363"/>
    </source>
</evidence>
<reference evidence="4 5" key="1">
    <citation type="journal article" date="2014" name="Int. J. Syst. Evol. Microbiol.">
        <title>Complete genome sequence of Corynebacterium casei LMG S-19264T (=DSM 44701T), isolated from a smear-ripened cheese.</title>
        <authorList>
            <consortium name="US DOE Joint Genome Institute (JGI-PGF)"/>
            <person name="Walter F."/>
            <person name="Albersmeier A."/>
            <person name="Kalinowski J."/>
            <person name="Ruckert C."/>
        </authorList>
    </citation>
    <scope>NUCLEOTIDE SEQUENCE [LARGE SCALE GENOMIC DNA]</scope>
    <source>
        <strain evidence="4 5">CGMCC 1.9161</strain>
    </source>
</reference>
<evidence type="ECO:0000313" key="4">
    <source>
        <dbReference type="EMBL" id="GGK25019.1"/>
    </source>
</evidence>
<evidence type="ECO:0000313" key="5">
    <source>
        <dbReference type="Proteomes" id="UP000600449"/>
    </source>
</evidence>
<dbReference type="RefSeq" id="WP_188910183.1">
    <property type="nucleotide sequence ID" value="NZ_BMMF01000003.1"/>
</dbReference>
<dbReference type="PANTHER" id="PTHR43639:SF1">
    <property type="entry name" value="SHORT-CHAIN DEHYDROGENASE_REDUCTASE FAMILY PROTEIN"/>
    <property type="match status" value="1"/>
</dbReference>
<proteinExistence type="inferred from homology"/>
<dbReference type="Gene3D" id="3.40.50.720">
    <property type="entry name" value="NAD(P)-binding Rossmann-like Domain"/>
    <property type="match status" value="1"/>
</dbReference>
<accession>A0A917Q576</accession>
<dbReference type="Proteomes" id="UP000600449">
    <property type="component" value="Unassembled WGS sequence"/>
</dbReference>
<keyword evidence="2" id="KW-0560">Oxidoreductase</keyword>
<organism evidence="4 5">
    <name type="scientific">Salinarimonas ramus</name>
    <dbReference type="NCBI Taxonomy" id="690164"/>
    <lineage>
        <taxon>Bacteria</taxon>
        <taxon>Pseudomonadati</taxon>
        <taxon>Pseudomonadota</taxon>
        <taxon>Alphaproteobacteria</taxon>
        <taxon>Hyphomicrobiales</taxon>
        <taxon>Salinarimonadaceae</taxon>
        <taxon>Salinarimonas</taxon>
    </lineage>
</organism>
<dbReference type="EMBL" id="BMMF01000003">
    <property type="protein sequence ID" value="GGK25019.1"/>
    <property type="molecule type" value="Genomic_DNA"/>
</dbReference>
<dbReference type="Pfam" id="PF00106">
    <property type="entry name" value="adh_short"/>
    <property type="match status" value="1"/>
</dbReference>
<gene>
    <name evidence="4" type="ORF">GCM10011322_09500</name>
</gene>
<dbReference type="InterPro" id="IPR036291">
    <property type="entry name" value="NAD(P)-bd_dom_sf"/>
</dbReference>
<evidence type="ECO:0000256" key="1">
    <source>
        <dbReference type="ARBA" id="ARBA00006484"/>
    </source>
</evidence>
<dbReference type="InterPro" id="IPR002347">
    <property type="entry name" value="SDR_fam"/>
</dbReference>
<name>A0A917Q576_9HYPH</name>
<evidence type="ECO:0000256" key="2">
    <source>
        <dbReference type="ARBA" id="ARBA00023002"/>
    </source>
</evidence>
<dbReference type="PRINTS" id="PR00081">
    <property type="entry name" value="GDHRDH"/>
</dbReference>
<comment type="caution">
    <text evidence="4">The sequence shown here is derived from an EMBL/GenBank/DDBJ whole genome shotgun (WGS) entry which is preliminary data.</text>
</comment>
<protein>
    <submittedName>
        <fullName evidence="4">Short chain dehydrogenase</fullName>
    </submittedName>
</protein>